<reference evidence="10 11" key="1">
    <citation type="journal article" date="2024" name="Science">
        <title>Giant polyketide synthase enzymes in the biosynthesis of giant marine polyether toxins.</title>
        <authorList>
            <person name="Fallon T.R."/>
            <person name="Shende V.V."/>
            <person name="Wierzbicki I.H."/>
            <person name="Pendleton A.L."/>
            <person name="Watervoot N.F."/>
            <person name="Auber R.P."/>
            <person name="Gonzalez D.J."/>
            <person name="Wisecaver J.H."/>
            <person name="Moore B.S."/>
        </authorList>
    </citation>
    <scope>NUCLEOTIDE SEQUENCE [LARGE SCALE GENOMIC DNA]</scope>
    <source>
        <strain evidence="10 11">12B1</strain>
    </source>
</reference>
<dbReference type="Pfam" id="PF00463">
    <property type="entry name" value="ICL"/>
    <property type="match status" value="1"/>
</dbReference>
<evidence type="ECO:0000256" key="2">
    <source>
        <dbReference type="ARBA" id="ARBA00012909"/>
    </source>
</evidence>
<keyword evidence="11" id="KW-1185">Reference proteome</keyword>
<feature type="binding site" evidence="7">
    <location>
        <position position="561"/>
    </location>
    <ligand>
        <name>substrate</name>
    </ligand>
</feature>
<dbReference type="AlphaFoldDB" id="A0AB34IGD5"/>
<evidence type="ECO:0000256" key="7">
    <source>
        <dbReference type="PIRSR" id="PIRSR001362-2"/>
    </source>
</evidence>
<evidence type="ECO:0000256" key="8">
    <source>
        <dbReference type="PIRSR" id="PIRSR001362-3"/>
    </source>
</evidence>
<dbReference type="GO" id="GO:0006097">
    <property type="term" value="P:glyoxylate cycle"/>
    <property type="evidence" value="ECO:0007669"/>
    <property type="project" value="UniProtKB-KW"/>
</dbReference>
<dbReference type="InterPro" id="IPR040442">
    <property type="entry name" value="Pyrv_kinase-like_dom_sf"/>
</dbReference>
<dbReference type="PANTHER" id="PTHR21631">
    <property type="entry name" value="ISOCITRATE LYASE/MALATE SYNTHASE"/>
    <property type="match status" value="1"/>
</dbReference>
<evidence type="ECO:0000313" key="10">
    <source>
        <dbReference type="EMBL" id="KAL1498910.1"/>
    </source>
</evidence>
<accession>A0AB34IGD5</accession>
<dbReference type="EC" id="4.1.3.1" evidence="2"/>
<comment type="pathway">
    <text evidence="1">Carbohydrate metabolism; glyoxylate cycle; (S)-malate from isocitrate: step 1/2.</text>
</comment>
<dbReference type="GO" id="GO:0046872">
    <property type="term" value="F:metal ion binding"/>
    <property type="evidence" value="ECO:0007669"/>
    <property type="project" value="UniProtKB-KW"/>
</dbReference>
<dbReference type="InterPro" id="IPR006254">
    <property type="entry name" value="Isocitrate_lyase"/>
</dbReference>
<feature type="active site" description="Proton acceptor" evidence="6">
    <location>
        <position position="288"/>
    </location>
</feature>
<feature type="binding site" evidence="7">
    <location>
        <begin position="526"/>
        <end position="530"/>
    </location>
    <ligand>
        <name>substrate</name>
    </ligand>
</feature>
<feature type="binding site" evidence="8">
    <location>
        <position position="250"/>
    </location>
    <ligand>
        <name>Mg(2+)</name>
        <dbReference type="ChEBI" id="CHEBI:18420"/>
    </ligand>
</feature>
<evidence type="ECO:0000256" key="9">
    <source>
        <dbReference type="SAM" id="MobiDB-lite"/>
    </source>
</evidence>
<feature type="binding site" evidence="7">
    <location>
        <begin position="182"/>
        <end position="184"/>
    </location>
    <ligand>
        <name>substrate</name>
    </ligand>
</feature>
<keyword evidence="8" id="KW-0460">Magnesium</keyword>
<feature type="region of interest" description="Disordered" evidence="9">
    <location>
        <begin position="633"/>
        <end position="673"/>
    </location>
</feature>
<dbReference type="GO" id="GO:0006099">
    <property type="term" value="P:tricarboxylic acid cycle"/>
    <property type="evidence" value="ECO:0007669"/>
    <property type="project" value="UniProtKB-KW"/>
</dbReference>
<dbReference type="PIRSF" id="PIRSF001362">
    <property type="entry name" value="Isocit_lyase"/>
    <property type="match status" value="1"/>
</dbReference>
<keyword evidence="3" id="KW-0329">Glyoxylate bypass</keyword>
<dbReference type="CDD" id="cd00377">
    <property type="entry name" value="ICL_PEPM"/>
    <property type="match status" value="1"/>
</dbReference>
<dbReference type="SUPFAM" id="SSF51621">
    <property type="entry name" value="Phosphoenolpyruvate/pyruvate domain"/>
    <property type="match status" value="1"/>
</dbReference>
<dbReference type="PROSITE" id="PS00161">
    <property type="entry name" value="ISOCITRATE_LYASE"/>
    <property type="match status" value="1"/>
</dbReference>
<dbReference type="Proteomes" id="UP001515480">
    <property type="component" value="Unassembled WGS sequence"/>
</dbReference>
<evidence type="ECO:0000313" key="11">
    <source>
        <dbReference type="Proteomes" id="UP001515480"/>
    </source>
</evidence>
<evidence type="ECO:0000256" key="6">
    <source>
        <dbReference type="PIRSR" id="PIRSR001362-1"/>
    </source>
</evidence>
<dbReference type="Gene3D" id="3.20.20.60">
    <property type="entry name" value="Phosphoenolpyruvate-binding domains"/>
    <property type="match status" value="1"/>
</dbReference>
<comment type="cofactor">
    <cofactor evidence="8">
        <name>Mg(2+)</name>
        <dbReference type="ChEBI" id="CHEBI:18420"/>
    </cofactor>
    <text evidence="8">Can also use Mn(2+) ion.</text>
</comment>
<feature type="binding site" evidence="7">
    <location>
        <position position="325"/>
    </location>
    <ligand>
        <name>substrate</name>
    </ligand>
</feature>
<dbReference type="NCBIfam" id="TIGR01346">
    <property type="entry name" value="isocit_lyase"/>
    <property type="match status" value="1"/>
</dbReference>
<proteinExistence type="predicted"/>
<feature type="binding site" evidence="7">
    <location>
        <begin position="289"/>
        <end position="290"/>
    </location>
    <ligand>
        <name>substrate</name>
    </ligand>
</feature>
<dbReference type="InterPro" id="IPR018523">
    <property type="entry name" value="Isocitrate_lyase_ph_CS"/>
</dbReference>
<name>A0AB34IGD5_PRYPA</name>
<dbReference type="Gene3D" id="1.10.10.850">
    <property type="match status" value="1"/>
</dbReference>
<comment type="caution">
    <text evidence="10">The sequence shown here is derived from an EMBL/GenBank/DDBJ whole genome shotgun (WGS) entry which is preliminary data.</text>
</comment>
<evidence type="ECO:0000256" key="1">
    <source>
        <dbReference type="ARBA" id="ARBA00004793"/>
    </source>
</evidence>
<dbReference type="GO" id="GO:0004451">
    <property type="term" value="F:isocitrate lyase activity"/>
    <property type="evidence" value="ECO:0007669"/>
    <property type="project" value="UniProtKB-EC"/>
</dbReference>
<dbReference type="PANTHER" id="PTHR21631:SF3">
    <property type="entry name" value="BIFUNCTIONAL GLYOXYLATE CYCLE PROTEIN"/>
    <property type="match status" value="1"/>
</dbReference>
<evidence type="ECO:0000256" key="3">
    <source>
        <dbReference type="ARBA" id="ARBA00022435"/>
    </source>
</evidence>
<dbReference type="EMBL" id="JBGBPQ010000026">
    <property type="protein sequence ID" value="KAL1498910.1"/>
    <property type="molecule type" value="Genomic_DNA"/>
</dbReference>
<gene>
    <name evidence="10" type="ORF">AB1Y20_013432</name>
</gene>
<dbReference type="InterPro" id="IPR039556">
    <property type="entry name" value="ICL/PEPM"/>
</dbReference>
<protein>
    <recommendedName>
        <fullName evidence="2">isocitrate lyase</fullName>
        <ecNumber evidence="2">4.1.3.1</ecNumber>
    </recommendedName>
</protein>
<keyword evidence="5" id="KW-0456">Lyase</keyword>
<dbReference type="InterPro" id="IPR015813">
    <property type="entry name" value="Pyrv/PenolPyrv_kinase-like_dom"/>
</dbReference>
<evidence type="ECO:0000256" key="5">
    <source>
        <dbReference type="ARBA" id="ARBA00023239"/>
    </source>
</evidence>
<sequence>MGLGQKRHALRRCVSLTRRCPPSPDRQLRTLPLSRLSLQPASPLAVAACPPSSSYHPRASHTIMVRGRSSLRLVSTRLMSTAGYMPRQPMPVRSVAEESRKLQEAWEKDPRWSETTRPYTAKDVVSLQGSLKQTYPAEQMARKLYATLLECQATGGHSKTYGALDPVQVTLMAPHLTSIYISGWQSSSTASTSNEPGPDFADYPMDTVPNKVEQLFKALQFHERRTWEAAVRAGTEKAPRPDFLAPIIADGDTGHGGLTAVMKLTKMMIEAGAAGVHFEDQAPGTKKCGHMGGKVLVPAQEHCDRLTAARLQADVMGTSTLVIARTDAEAATFLTSNIDERDHAFILGATVDLGASLNDVVATARKEGKPMTEVNAMSDEWMSSARLQTFPDVVRSALEQRRLSGNGAQRLHKFGSMGIEEIDNMREKWDKFVEEEQPSLRRMKEKAARMLGGEDKVPFFDWEAPRAREGYYRLNNGIELAIARAKAYAPYADLLWMETAKPILSQAEDFARAVKSKFPNKMLAYNLSPSFNWDAAGMTDEQMESFTDKLGNAGFVWQFITLAGFHSNGLITHNFVQEFAKRGMGAYNQMIQREERRTGVPLLKHQTWSGAELLDQQMALACGGSSSTASMSSGVTEAQFVPSSTGSEKTGKKSPSRNDTEMYRGGNSMGGAM</sequence>
<keyword evidence="8" id="KW-0479">Metal-binding</keyword>
<organism evidence="10 11">
    <name type="scientific">Prymnesium parvum</name>
    <name type="common">Toxic golden alga</name>
    <dbReference type="NCBI Taxonomy" id="97485"/>
    <lineage>
        <taxon>Eukaryota</taxon>
        <taxon>Haptista</taxon>
        <taxon>Haptophyta</taxon>
        <taxon>Prymnesiophyceae</taxon>
        <taxon>Prymnesiales</taxon>
        <taxon>Prymnesiaceae</taxon>
        <taxon>Prymnesium</taxon>
    </lineage>
</organism>
<evidence type="ECO:0000256" key="4">
    <source>
        <dbReference type="ARBA" id="ARBA00022532"/>
    </source>
</evidence>
<keyword evidence="4" id="KW-0816">Tricarboxylic acid cycle</keyword>